<reference evidence="3" key="2">
    <citation type="journal article" date="2013" name="Nat. Genet.">
        <title>The genome of the platyfish, Xiphophorus maculatus, provides insights into evolutionary adaptation and several complex traits.</title>
        <authorList>
            <person name="Schartl M."/>
            <person name="Walter R.B."/>
            <person name="Shen Y."/>
            <person name="Garcia T."/>
            <person name="Catchen J."/>
            <person name="Amores A."/>
            <person name="Braasch I."/>
            <person name="Chalopin D."/>
            <person name="Volff J.N."/>
            <person name="Lesch K.P."/>
            <person name="Bisazza A."/>
            <person name="Minx P."/>
            <person name="Hillier L."/>
            <person name="Wilson R.K."/>
            <person name="Fuerstenberg S."/>
            <person name="Boore J."/>
            <person name="Searle S."/>
            <person name="Postlethwait J.H."/>
            <person name="Warren W.C."/>
        </authorList>
    </citation>
    <scope>NUCLEOTIDE SEQUENCE [LARGE SCALE GENOMIC DNA]</scope>
    <source>
        <strain evidence="3">JP 163 A</strain>
    </source>
</reference>
<dbReference type="GeneTree" id="ENSGT00940000177209"/>
<dbReference type="Gene3D" id="3.10.100.10">
    <property type="entry name" value="Mannose-Binding Protein A, subunit A"/>
    <property type="match status" value="1"/>
</dbReference>
<evidence type="ECO:0000313" key="3">
    <source>
        <dbReference type="Proteomes" id="UP000002852"/>
    </source>
</evidence>
<dbReference type="SUPFAM" id="SSF56436">
    <property type="entry name" value="C-type lectin-like"/>
    <property type="match status" value="1"/>
</dbReference>
<reference evidence="3" key="1">
    <citation type="submission" date="2012-01" db="EMBL/GenBank/DDBJ databases">
        <authorList>
            <person name="Walter R."/>
            <person name="Schartl M."/>
            <person name="Warren W."/>
        </authorList>
    </citation>
    <scope>NUCLEOTIDE SEQUENCE [LARGE SCALE GENOMIC DNA]</scope>
    <source>
        <strain evidence="3">JP 163 A</strain>
    </source>
</reference>
<organism evidence="2 3">
    <name type="scientific">Xiphophorus maculatus</name>
    <name type="common">Southern platyfish</name>
    <name type="synonym">Platypoecilus maculatus</name>
    <dbReference type="NCBI Taxonomy" id="8083"/>
    <lineage>
        <taxon>Eukaryota</taxon>
        <taxon>Metazoa</taxon>
        <taxon>Chordata</taxon>
        <taxon>Craniata</taxon>
        <taxon>Vertebrata</taxon>
        <taxon>Euteleostomi</taxon>
        <taxon>Actinopterygii</taxon>
        <taxon>Neopterygii</taxon>
        <taxon>Teleostei</taxon>
        <taxon>Neoteleostei</taxon>
        <taxon>Acanthomorphata</taxon>
        <taxon>Ovalentaria</taxon>
        <taxon>Atherinomorphae</taxon>
        <taxon>Cyprinodontiformes</taxon>
        <taxon>Poeciliidae</taxon>
        <taxon>Poeciliinae</taxon>
        <taxon>Xiphophorus</taxon>
    </lineage>
</organism>
<accession>A0A3B5PUA7</accession>
<reference evidence="2" key="3">
    <citation type="submission" date="2025-08" db="UniProtKB">
        <authorList>
            <consortium name="Ensembl"/>
        </authorList>
    </citation>
    <scope>IDENTIFICATION</scope>
    <source>
        <strain evidence="2">JP 163 A</strain>
    </source>
</reference>
<protein>
    <recommendedName>
        <fullName evidence="1">C-type lectin domain-containing protein</fullName>
    </recommendedName>
</protein>
<dbReference type="InterPro" id="IPR001304">
    <property type="entry name" value="C-type_lectin-like"/>
</dbReference>
<dbReference type="OMA" id="DVRFWRP"/>
<evidence type="ECO:0000259" key="1">
    <source>
        <dbReference type="PROSITE" id="PS50041"/>
    </source>
</evidence>
<keyword evidence="3" id="KW-1185">Reference proteome</keyword>
<name>A0A3B5PUA7_XIPMA</name>
<dbReference type="AlphaFoldDB" id="A0A3B5PUA7"/>
<dbReference type="Ensembl" id="ENSXMAT00000042444.1">
    <property type="protein sequence ID" value="ENSXMAP00000023293.1"/>
    <property type="gene ID" value="ENSXMAG00000028568.1"/>
</dbReference>
<sequence length="168" mass="19603">MARFIISWLDYIWNLCNRTTLQCSRCLPGWREHASRCFLLSNVEKTWENAPVVLDAADQAFLTNMTFQFKMENPNSTFHSAWIRLEDMVKGRKLLLGQWRLKYDVIYWRPGEPNNTKAAWDTDESGQDCVSILPPDEVGIEGWMNSWDDIICFGKRNYLCETDALILA</sequence>
<dbReference type="PROSITE" id="PS50041">
    <property type="entry name" value="C_TYPE_LECTIN_2"/>
    <property type="match status" value="1"/>
</dbReference>
<dbReference type="Proteomes" id="UP000002852">
    <property type="component" value="Unassembled WGS sequence"/>
</dbReference>
<dbReference type="InParanoid" id="A0A3B5PUA7"/>
<evidence type="ECO:0000313" key="2">
    <source>
        <dbReference type="Ensembl" id="ENSXMAP00000023293.1"/>
    </source>
</evidence>
<feature type="domain" description="C-type lectin" evidence="1">
    <location>
        <begin position="33"/>
        <end position="161"/>
    </location>
</feature>
<proteinExistence type="predicted"/>
<dbReference type="InterPro" id="IPR016187">
    <property type="entry name" value="CTDL_fold"/>
</dbReference>
<dbReference type="InterPro" id="IPR016186">
    <property type="entry name" value="C-type_lectin-like/link_sf"/>
</dbReference>
<reference evidence="2" key="4">
    <citation type="submission" date="2025-09" db="UniProtKB">
        <authorList>
            <consortium name="Ensembl"/>
        </authorList>
    </citation>
    <scope>IDENTIFICATION</scope>
    <source>
        <strain evidence="2">JP 163 A</strain>
    </source>
</reference>